<gene>
    <name evidence="1" type="ORF">E1301_Tti020952</name>
</gene>
<proteinExistence type="predicted"/>
<dbReference type="AlphaFoldDB" id="A0A5A9NSD3"/>
<name>A0A5A9NSD3_9TELE</name>
<keyword evidence="2" id="KW-1185">Reference proteome</keyword>
<protein>
    <submittedName>
        <fullName evidence="1">Uncharacterized protein</fullName>
    </submittedName>
</protein>
<comment type="caution">
    <text evidence="1">The sequence shown here is derived from an EMBL/GenBank/DDBJ whole genome shotgun (WGS) entry which is preliminary data.</text>
</comment>
<sequence length="65" mass="7622">MNAVLVIVTIVTCYSGKDMKFKDSDPLQTKYIHLEQPEEWSQAQIFPRFWFLIHVGALKHQDVDD</sequence>
<evidence type="ECO:0000313" key="1">
    <source>
        <dbReference type="EMBL" id="KAA0712388.1"/>
    </source>
</evidence>
<reference evidence="1 2" key="1">
    <citation type="journal article" date="2019" name="Mol. Ecol. Resour.">
        <title>Chromosome-level genome assembly of Triplophysa tibetana, a fish adapted to the harsh high-altitude environment of the Tibetan Plateau.</title>
        <authorList>
            <person name="Yang X."/>
            <person name="Liu H."/>
            <person name="Ma Z."/>
            <person name="Zou Y."/>
            <person name="Zou M."/>
            <person name="Mao Y."/>
            <person name="Li X."/>
            <person name="Wang H."/>
            <person name="Chen T."/>
            <person name="Wang W."/>
            <person name="Yang R."/>
        </authorList>
    </citation>
    <scope>NUCLEOTIDE SEQUENCE [LARGE SCALE GENOMIC DNA]</scope>
    <source>
        <strain evidence="1">TTIB1903HZAU</strain>
        <tissue evidence="1">Muscle</tissue>
    </source>
</reference>
<organism evidence="1 2">
    <name type="scientific">Triplophysa tibetana</name>
    <dbReference type="NCBI Taxonomy" id="1572043"/>
    <lineage>
        <taxon>Eukaryota</taxon>
        <taxon>Metazoa</taxon>
        <taxon>Chordata</taxon>
        <taxon>Craniata</taxon>
        <taxon>Vertebrata</taxon>
        <taxon>Euteleostomi</taxon>
        <taxon>Actinopterygii</taxon>
        <taxon>Neopterygii</taxon>
        <taxon>Teleostei</taxon>
        <taxon>Ostariophysi</taxon>
        <taxon>Cypriniformes</taxon>
        <taxon>Nemacheilidae</taxon>
        <taxon>Triplophysa</taxon>
    </lineage>
</organism>
<dbReference type="EMBL" id="SOYY01000014">
    <property type="protein sequence ID" value="KAA0712388.1"/>
    <property type="molecule type" value="Genomic_DNA"/>
</dbReference>
<accession>A0A5A9NSD3</accession>
<evidence type="ECO:0000313" key="2">
    <source>
        <dbReference type="Proteomes" id="UP000324632"/>
    </source>
</evidence>
<dbReference type="Proteomes" id="UP000324632">
    <property type="component" value="Chromosome 14"/>
</dbReference>